<comment type="caution">
    <text evidence="2">The sequence shown here is derived from an EMBL/GenBank/DDBJ whole genome shotgun (WGS) entry which is preliminary data.</text>
</comment>
<keyword evidence="1" id="KW-0378">Hydrolase</keyword>
<evidence type="ECO:0000256" key="1">
    <source>
        <dbReference type="ARBA" id="ARBA00022801"/>
    </source>
</evidence>
<dbReference type="PANTHER" id="PTHR43316">
    <property type="entry name" value="HYDROLASE, HALOACID DELAHOGENASE-RELATED"/>
    <property type="match status" value="1"/>
</dbReference>
<proteinExistence type="predicted"/>
<dbReference type="NCBIfam" id="TIGR01549">
    <property type="entry name" value="HAD-SF-IA-v1"/>
    <property type="match status" value="1"/>
</dbReference>
<dbReference type="Proteomes" id="UP000219058">
    <property type="component" value="Unassembled WGS sequence"/>
</dbReference>
<dbReference type="SUPFAM" id="SSF56784">
    <property type="entry name" value="HAD-like"/>
    <property type="match status" value="1"/>
</dbReference>
<accession>A0A2A6EC08</accession>
<name>A0A2A6EC08_PREIN</name>
<dbReference type="AlphaFoldDB" id="A0A2A6EC08"/>
<dbReference type="SFLD" id="SFLDS00003">
    <property type="entry name" value="Haloacid_Dehalogenase"/>
    <property type="match status" value="1"/>
</dbReference>
<dbReference type="Pfam" id="PF00702">
    <property type="entry name" value="Hydrolase"/>
    <property type="match status" value="1"/>
</dbReference>
<dbReference type="InterPro" id="IPR006439">
    <property type="entry name" value="HAD-SF_hydro_IA"/>
</dbReference>
<evidence type="ECO:0000313" key="3">
    <source>
        <dbReference type="Proteomes" id="UP000219058"/>
    </source>
</evidence>
<gene>
    <name evidence="2" type="ORF">CLI71_12005</name>
</gene>
<protein>
    <submittedName>
        <fullName evidence="2">Haloacid dehalogenase</fullName>
    </submittedName>
</protein>
<dbReference type="GO" id="GO:0016787">
    <property type="term" value="F:hydrolase activity"/>
    <property type="evidence" value="ECO:0007669"/>
    <property type="project" value="UniProtKB-KW"/>
</dbReference>
<dbReference type="Gene3D" id="3.40.50.1000">
    <property type="entry name" value="HAD superfamily/HAD-like"/>
    <property type="match status" value="1"/>
</dbReference>
<evidence type="ECO:0000313" key="2">
    <source>
        <dbReference type="EMBL" id="PDP58100.1"/>
    </source>
</evidence>
<organism evidence="2 3">
    <name type="scientific">Prevotella intermedia</name>
    <dbReference type="NCBI Taxonomy" id="28131"/>
    <lineage>
        <taxon>Bacteria</taxon>
        <taxon>Pseudomonadati</taxon>
        <taxon>Bacteroidota</taxon>
        <taxon>Bacteroidia</taxon>
        <taxon>Bacteroidales</taxon>
        <taxon>Prevotellaceae</taxon>
        <taxon>Prevotella</taxon>
    </lineage>
</organism>
<dbReference type="InterPro" id="IPR051540">
    <property type="entry name" value="S-2-haloacid_dehalogenase"/>
</dbReference>
<dbReference type="RefSeq" id="WP_097551236.1">
    <property type="nucleotide sequence ID" value="NZ_NSLY01000054.1"/>
</dbReference>
<dbReference type="EMBL" id="NSLY01000054">
    <property type="protein sequence ID" value="PDP58100.1"/>
    <property type="molecule type" value="Genomic_DNA"/>
</dbReference>
<dbReference type="PRINTS" id="PR00413">
    <property type="entry name" value="HADHALOGNASE"/>
</dbReference>
<reference evidence="2 3" key="1">
    <citation type="submission" date="2017-09" db="EMBL/GenBank/DDBJ databases">
        <title>Phase variable restriction modification systems are present in the genome sequences of periodontal pathogens Prevotella intermedia, Tannerella forsythia and Porphyromonas gingivalis.</title>
        <authorList>
            <person name="Haigh R.D."/>
            <person name="Crawford L."/>
            <person name="Ralph J."/>
            <person name="Wanford J."/>
            <person name="Vartoukian S.R."/>
            <person name="Hijazib K."/>
            <person name="Wade W."/>
            <person name="Oggioni M.R."/>
        </authorList>
    </citation>
    <scope>NUCLEOTIDE SEQUENCE [LARGE SCALE GENOMIC DNA]</scope>
    <source>
        <strain evidence="2 3">WW2834</strain>
    </source>
</reference>
<dbReference type="InterPro" id="IPR036412">
    <property type="entry name" value="HAD-like_sf"/>
</dbReference>
<dbReference type="SFLD" id="SFLDG01129">
    <property type="entry name" value="C1.5:_HAD__Beta-PGM__Phosphata"/>
    <property type="match status" value="1"/>
</dbReference>
<sequence length="233" mass="26339">MIKGYIFDYGGTIDTCGSHWGMKIWHAYEQLGFPVTEEQYREAYVYAERALGKNPIIQPDFTFRRTLEEKIRLQFEHLQLQGLVAATGFSLANNRAKVVEVLYNDVVRTVAESKEVLLKLKESYPLVLVSNFYGNIGVVLQEFGLDGIFNEIIESAVVKVRKPDPRIYQLGVEALQLPAENIVVVGDSYDKDIVPAHSIGCKTVWIKGESWTPDEQEQGVADRVITSLKELNI</sequence>
<dbReference type="InterPro" id="IPR023214">
    <property type="entry name" value="HAD_sf"/>
</dbReference>